<keyword evidence="1" id="KW-1185">Reference proteome</keyword>
<dbReference type="WBParaSite" id="Smp_205710.1">
    <property type="protein sequence ID" value="Smp_205710.1"/>
    <property type="gene ID" value="Smp_205710"/>
</dbReference>
<dbReference type="KEGG" id="smm:Smp_205710"/>
<proteinExistence type="predicted"/>
<reference evidence="2" key="2">
    <citation type="submission" date="2018-12" db="UniProtKB">
        <authorList>
            <consortium name="WormBaseParasite"/>
        </authorList>
    </citation>
    <scope>IDENTIFICATION</scope>
    <source>
        <strain evidence="2">Puerto Rican</strain>
    </source>
</reference>
<dbReference type="HOGENOM" id="CLU_2349318_0_0_1"/>
<dbReference type="CTD" id="29830825"/>
<dbReference type="RefSeq" id="XP_018644766.1">
    <property type="nucleotide sequence ID" value="XM_018796708.1"/>
</dbReference>
<evidence type="ECO:0000313" key="1">
    <source>
        <dbReference type="Proteomes" id="UP000008854"/>
    </source>
</evidence>
<accession>G4M233</accession>
<sequence>MQMCASFKVIRTTIQLQYYDIDVTRLEIRDDGMTQIYGEDQHGCMDDLIPVNSNSEFHVSHHRSICQLPFSNMTVWSQLELSCQFNLHTKSCLSIEL</sequence>
<dbReference type="Proteomes" id="UP000008854">
    <property type="component" value="Unassembled WGS sequence"/>
</dbReference>
<dbReference type="AlphaFoldDB" id="G4M233"/>
<reference evidence="1" key="1">
    <citation type="journal article" date="2012" name="PLoS Negl. Trop. Dis.">
        <title>A systematically improved high quality genome and transcriptome of the human blood fluke Schistosoma mansoni.</title>
        <authorList>
            <person name="Protasio A.V."/>
            <person name="Tsai I.J."/>
            <person name="Babbage A."/>
            <person name="Nichol S."/>
            <person name="Hunt M."/>
            <person name="Aslett M.A."/>
            <person name="De Silva N."/>
            <person name="Velarde G.S."/>
            <person name="Anderson T.J."/>
            <person name="Clark R.C."/>
            <person name="Davidson C."/>
            <person name="Dillon G.P."/>
            <person name="Holroyd N.E."/>
            <person name="LoVerde P.T."/>
            <person name="Lloyd C."/>
            <person name="McQuillan J."/>
            <person name="Oliveira G."/>
            <person name="Otto T.D."/>
            <person name="Parker-Manuel S.J."/>
            <person name="Quail M.A."/>
            <person name="Wilson R.A."/>
            <person name="Zerlotini A."/>
            <person name="Dunne D.W."/>
            <person name="Berriman M."/>
        </authorList>
    </citation>
    <scope>NUCLEOTIDE SEQUENCE [LARGE SCALE GENOMIC DNA]</scope>
    <source>
        <strain evidence="1">Puerto Rican</strain>
    </source>
</reference>
<evidence type="ECO:0000313" key="2">
    <source>
        <dbReference type="WBParaSite" id="Smp_205710.1"/>
    </source>
</evidence>
<dbReference type="InParanoid" id="G4M233"/>
<protein>
    <submittedName>
        <fullName evidence="2">Smp_205710</fullName>
    </submittedName>
</protein>
<organism evidence="1 2">
    <name type="scientific">Schistosoma mansoni</name>
    <name type="common">Blood fluke</name>
    <dbReference type="NCBI Taxonomy" id="6183"/>
    <lineage>
        <taxon>Eukaryota</taxon>
        <taxon>Metazoa</taxon>
        <taxon>Spiralia</taxon>
        <taxon>Lophotrochozoa</taxon>
        <taxon>Platyhelminthes</taxon>
        <taxon>Trematoda</taxon>
        <taxon>Digenea</taxon>
        <taxon>Strigeidida</taxon>
        <taxon>Schistosomatoidea</taxon>
        <taxon>Schistosomatidae</taxon>
        <taxon>Schistosoma</taxon>
    </lineage>
</organism>
<dbReference type="GeneID" id="29830825"/>
<name>G4M233_SCHMA</name>